<accession>A0A075MRJ2</accession>
<organism evidence="1 2">
    <name type="scientific">Candidatus Nitrososphaera evergladensis SR1</name>
    <dbReference type="NCBI Taxonomy" id="1459636"/>
    <lineage>
        <taxon>Archaea</taxon>
        <taxon>Nitrososphaerota</taxon>
        <taxon>Nitrososphaeria</taxon>
        <taxon>Nitrososphaerales</taxon>
        <taxon>Nitrososphaeraceae</taxon>
        <taxon>Nitrososphaera</taxon>
    </lineage>
</organism>
<dbReference type="HOGENOM" id="CLU_3075139_0_0_2"/>
<dbReference type="STRING" id="1459636.NTE_02106"/>
<keyword evidence="2" id="KW-1185">Reference proteome</keyword>
<evidence type="ECO:0000313" key="1">
    <source>
        <dbReference type="EMBL" id="AIF84161.1"/>
    </source>
</evidence>
<dbReference type="Proteomes" id="UP000028194">
    <property type="component" value="Chromosome"/>
</dbReference>
<dbReference type="EMBL" id="CP007174">
    <property type="protein sequence ID" value="AIF84161.1"/>
    <property type="molecule type" value="Genomic_DNA"/>
</dbReference>
<reference evidence="1 2" key="1">
    <citation type="journal article" date="2014" name="PLoS ONE">
        <title>Genome Sequence of Candidatus Nitrososphaera evergladensis from Group I.1b Enriched from Everglades Soil Reveals Novel Genomic Features of the Ammonia-Oxidizing Archaea.</title>
        <authorList>
            <person name="Zhalnina K.V."/>
            <person name="Dias R."/>
            <person name="Leonard M.T."/>
            <person name="Dorr de Quadros P."/>
            <person name="Camargo F.A."/>
            <person name="Drew J.C."/>
            <person name="Farmerie W.G."/>
            <person name="Daroub S.H."/>
            <person name="Triplett E.W."/>
        </authorList>
    </citation>
    <scope>NUCLEOTIDE SEQUENCE [LARGE SCALE GENOMIC DNA]</scope>
    <source>
        <strain evidence="1 2">SR1</strain>
    </source>
</reference>
<dbReference type="GeneID" id="43502639"/>
<dbReference type="RefSeq" id="WP_158385362.1">
    <property type="nucleotide sequence ID" value="NZ_CP007174.1"/>
</dbReference>
<evidence type="ECO:0000313" key="2">
    <source>
        <dbReference type="Proteomes" id="UP000028194"/>
    </source>
</evidence>
<dbReference type="AlphaFoldDB" id="A0A075MRJ2"/>
<dbReference type="KEGG" id="nev:NTE_02106"/>
<name>A0A075MRJ2_9ARCH</name>
<sequence length="52" mass="5689">MASTDTESLEVAVVGKLVPNEGRYLISISKDYAEALARITTKRVLIRVTPLV</sequence>
<protein>
    <submittedName>
        <fullName evidence="1">Uncharacterized protein</fullName>
    </submittedName>
</protein>
<proteinExistence type="predicted"/>
<gene>
    <name evidence="1" type="ORF">NTE_02106</name>
</gene>